<name>A0A2P5HTX0_DIAHE</name>
<keyword evidence="3" id="KW-1185">Reference proteome</keyword>
<feature type="transmembrane region" description="Helical" evidence="1">
    <location>
        <begin position="137"/>
        <end position="160"/>
    </location>
</feature>
<organism evidence="2 3">
    <name type="scientific">Diaporthe helianthi</name>
    <dbReference type="NCBI Taxonomy" id="158607"/>
    <lineage>
        <taxon>Eukaryota</taxon>
        <taxon>Fungi</taxon>
        <taxon>Dikarya</taxon>
        <taxon>Ascomycota</taxon>
        <taxon>Pezizomycotina</taxon>
        <taxon>Sordariomycetes</taxon>
        <taxon>Sordariomycetidae</taxon>
        <taxon>Diaporthales</taxon>
        <taxon>Diaporthaceae</taxon>
        <taxon>Diaporthe</taxon>
    </lineage>
</organism>
<dbReference type="Proteomes" id="UP000094444">
    <property type="component" value="Unassembled WGS sequence"/>
</dbReference>
<gene>
    <name evidence="2" type="ORF">DHEL01_v207919</name>
</gene>
<dbReference type="EMBL" id="MAVT02000752">
    <property type="protein sequence ID" value="POS73688.1"/>
    <property type="molecule type" value="Genomic_DNA"/>
</dbReference>
<keyword evidence="1" id="KW-0812">Transmembrane</keyword>
<comment type="caution">
    <text evidence="2">The sequence shown here is derived from an EMBL/GenBank/DDBJ whole genome shotgun (WGS) entry which is preliminary data.</text>
</comment>
<sequence>MGIIYIVHVVNNTSETVHYKNLESGHEVTVPPKDKHQENNDWIPSSTYKLDPVPKKSSSKVIRITVGDHAPFQLSDDRWKLSFVDFPDGDTREGVERRLGDFNGGEKLVLRVDGLRNEETRVAATVYKVDDPLRVEAGYVVASTLFSLATVVTLVLMAVFL</sequence>
<protein>
    <submittedName>
        <fullName evidence="2">Uncharacterized protein</fullName>
    </submittedName>
</protein>
<evidence type="ECO:0000256" key="1">
    <source>
        <dbReference type="SAM" id="Phobius"/>
    </source>
</evidence>
<accession>A0A2P5HTX0</accession>
<keyword evidence="1" id="KW-1133">Transmembrane helix</keyword>
<proteinExistence type="predicted"/>
<evidence type="ECO:0000313" key="2">
    <source>
        <dbReference type="EMBL" id="POS73688.1"/>
    </source>
</evidence>
<evidence type="ECO:0000313" key="3">
    <source>
        <dbReference type="Proteomes" id="UP000094444"/>
    </source>
</evidence>
<reference evidence="2" key="1">
    <citation type="submission" date="2017-09" db="EMBL/GenBank/DDBJ databases">
        <title>Polyketide synthases of a Diaporthe helianthi virulent isolate.</title>
        <authorList>
            <person name="Baroncelli R."/>
        </authorList>
    </citation>
    <scope>NUCLEOTIDE SEQUENCE [LARGE SCALE GENOMIC DNA]</scope>
    <source>
        <strain evidence="2">7/96</strain>
    </source>
</reference>
<dbReference type="OrthoDB" id="4735187at2759"/>
<keyword evidence="1" id="KW-0472">Membrane</keyword>
<dbReference type="AlphaFoldDB" id="A0A2P5HTX0"/>
<dbReference type="InParanoid" id="A0A2P5HTX0"/>